<reference evidence="2 3" key="1">
    <citation type="submission" date="2013-05" db="EMBL/GenBank/DDBJ databases">
        <title>Drechslerella stenobrocha genome reveals carnivorous origination and mechanical trapping mechanism of predatory fungi.</title>
        <authorList>
            <person name="Liu X."/>
            <person name="Zhang W."/>
            <person name="Liu K."/>
        </authorList>
    </citation>
    <scope>NUCLEOTIDE SEQUENCE [LARGE SCALE GENOMIC DNA]</scope>
    <source>
        <strain evidence="2 3">248</strain>
    </source>
</reference>
<dbReference type="AlphaFoldDB" id="W7HUH5"/>
<keyword evidence="3" id="KW-1185">Reference proteome</keyword>
<dbReference type="HOGENOM" id="CLU_1133570_0_0_1"/>
<evidence type="ECO:0000256" key="1">
    <source>
        <dbReference type="SAM" id="MobiDB-lite"/>
    </source>
</evidence>
<evidence type="ECO:0000313" key="3">
    <source>
        <dbReference type="Proteomes" id="UP000024837"/>
    </source>
</evidence>
<evidence type="ECO:0000313" key="2">
    <source>
        <dbReference type="EMBL" id="EWC47871.1"/>
    </source>
</evidence>
<feature type="compositionally biased region" description="Basic and acidic residues" evidence="1">
    <location>
        <begin position="78"/>
        <end position="102"/>
    </location>
</feature>
<protein>
    <recommendedName>
        <fullName evidence="4">Myb-like domain-containing protein</fullName>
    </recommendedName>
</protein>
<sequence>MSTKDVNRFLTPPLSDNGKNSGKSTGGNSGIKDEYSDDIVAEKASDGSESVATTAIKTEDAISLPAVEKVTKKRGRPKAADKEGMTKLKKPKAELEGKKQQPIKKKNENDIPVLKRGKAGDFTPEQDAYIRELFASETRYSRTQAHAMFEERYQTGKSTNVIRFRWYALKEEAIVLSTEEEAALSKAIENVEKNKALAVLSEYSRRGESFTKLTQAFVWKRIKDHDNSVGSNIGTEQQNEFIKEE</sequence>
<gene>
    <name evidence="2" type="ORF">DRE_02753</name>
</gene>
<feature type="region of interest" description="Disordered" evidence="1">
    <location>
        <begin position="1"/>
        <end position="102"/>
    </location>
</feature>
<feature type="compositionally biased region" description="Polar residues" evidence="1">
    <location>
        <begin position="47"/>
        <end position="56"/>
    </location>
</feature>
<evidence type="ECO:0008006" key="4">
    <source>
        <dbReference type="Google" id="ProtNLM"/>
    </source>
</evidence>
<accession>W7HUH5</accession>
<organism evidence="2 3">
    <name type="scientific">Drechslerella stenobrocha 248</name>
    <dbReference type="NCBI Taxonomy" id="1043628"/>
    <lineage>
        <taxon>Eukaryota</taxon>
        <taxon>Fungi</taxon>
        <taxon>Dikarya</taxon>
        <taxon>Ascomycota</taxon>
        <taxon>Pezizomycotina</taxon>
        <taxon>Orbiliomycetes</taxon>
        <taxon>Orbiliales</taxon>
        <taxon>Orbiliaceae</taxon>
        <taxon>Drechslerella</taxon>
    </lineage>
</organism>
<dbReference type="OrthoDB" id="5365820at2759"/>
<name>W7HUH5_9PEZI</name>
<dbReference type="EMBL" id="KI966407">
    <property type="protein sequence ID" value="EWC47871.1"/>
    <property type="molecule type" value="Genomic_DNA"/>
</dbReference>
<proteinExistence type="predicted"/>
<dbReference type="Proteomes" id="UP000024837">
    <property type="component" value="Unassembled WGS sequence"/>
</dbReference>